<evidence type="ECO:0000259" key="4">
    <source>
        <dbReference type="SMART" id="SM00043"/>
    </source>
</evidence>
<gene>
    <name evidence="5" type="ORF">CEURO_LOCUS19008</name>
</gene>
<comment type="similarity">
    <text evidence="3">Belongs to the cystatin family. Phytocystatin subfamily.</text>
</comment>
<keyword evidence="1 3" id="KW-0646">Protease inhibitor</keyword>
<keyword evidence="6" id="KW-1185">Reference proteome</keyword>
<name>A0A9P0ZQ66_CUSEU</name>
<dbReference type="InterPro" id="IPR046350">
    <property type="entry name" value="Cystatin_sf"/>
</dbReference>
<organism evidence="5 6">
    <name type="scientific">Cuscuta europaea</name>
    <name type="common">European dodder</name>
    <dbReference type="NCBI Taxonomy" id="41803"/>
    <lineage>
        <taxon>Eukaryota</taxon>
        <taxon>Viridiplantae</taxon>
        <taxon>Streptophyta</taxon>
        <taxon>Embryophyta</taxon>
        <taxon>Tracheophyta</taxon>
        <taxon>Spermatophyta</taxon>
        <taxon>Magnoliopsida</taxon>
        <taxon>eudicotyledons</taxon>
        <taxon>Gunneridae</taxon>
        <taxon>Pentapetalae</taxon>
        <taxon>asterids</taxon>
        <taxon>lamiids</taxon>
        <taxon>Solanales</taxon>
        <taxon>Convolvulaceae</taxon>
        <taxon>Cuscuteae</taxon>
        <taxon>Cuscuta</taxon>
        <taxon>Cuscuta subgen. Cuscuta</taxon>
    </lineage>
</organism>
<dbReference type="AlphaFoldDB" id="A0A9P0ZQ66"/>
<dbReference type="PANTHER" id="PTHR11413:SF103">
    <property type="entry name" value="CYSTEINE PROTEINASE INHIBITOR 12"/>
    <property type="match status" value="1"/>
</dbReference>
<dbReference type="Gene3D" id="3.10.450.10">
    <property type="match status" value="2"/>
</dbReference>
<feature type="chain" id="PRO_5040546301" description="Cysteine proteinase inhibitor" evidence="3">
    <location>
        <begin position="25"/>
        <end position="254"/>
    </location>
</feature>
<sequence>MRLRFFLASFIIIVFVYLSSLTLQSHSCAHRQEAAGFCHQETEREHRLNRMASSTLGGVQDSGSAANSVEIESLGRFAVEEHNKKENAMIEFVRVVKAKKQVVSGELHHLTLEVIDSGKKELYEANVWLKQWMNFKELQAFDHVKEIPIFTASDLGAKREGPGTGLKSIPEDDPFVLEAAEHAVKTIQQKSNTLDTYELQEIVLPKAEVMDDASAKVQMLIKTKRGSKEEQFDVEVHKKNDGKLSLTSHKRLED</sequence>
<dbReference type="SUPFAM" id="SSF54403">
    <property type="entry name" value="Cystatin/monellin"/>
    <property type="match status" value="2"/>
</dbReference>
<reference evidence="5" key="1">
    <citation type="submission" date="2022-07" db="EMBL/GenBank/DDBJ databases">
        <authorList>
            <person name="Macas J."/>
            <person name="Novak P."/>
            <person name="Neumann P."/>
        </authorList>
    </citation>
    <scope>NUCLEOTIDE SEQUENCE</scope>
</reference>
<dbReference type="Pfam" id="PF16845">
    <property type="entry name" value="SQAPI"/>
    <property type="match status" value="1"/>
</dbReference>
<dbReference type="EMBL" id="CAMAPE010000054">
    <property type="protein sequence ID" value="CAH9110921.1"/>
    <property type="molecule type" value="Genomic_DNA"/>
</dbReference>
<proteinExistence type="inferred from homology"/>
<evidence type="ECO:0000256" key="3">
    <source>
        <dbReference type="RuleBase" id="RU362130"/>
    </source>
</evidence>
<dbReference type="PANTHER" id="PTHR11413">
    <property type="entry name" value="CYSTATIN FAMILY MEMBER"/>
    <property type="match status" value="1"/>
</dbReference>
<protein>
    <recommendedName>
        <fullName evidence="3">Cysteine proteinase inhibitor</fullName>
    </recommendedName>
</protein>
<dbReference type="GO" id="GO:0004869">
    <property type="term" value="F:cysteine-type endopeptidase inhibitor activity"/>
    <property type="evidence" value="ECO:0007669"/>
    <property type="project" value="UniProtKB-KW"/>
</dbReference>
<evidence type="ECO:0000313" key="6">
    <source>
        <dbReference type="Proteomes" id="UP001152484"/>
    </source>
</evidence>
<dbReference type="PROSITE" id="PS00287">
    <property type="entry name" value="CYSTATIN"/>
    <property type="match status" value="1"/>
</dbReference>
<evidence type="ECO:0000256" key="1">
    <source>
        <dbReference type="ARBA" id="ARBA00022690"/>
    </source>
</evidence>
<dbReference type="InterPro" id="IPR000010">
    <property type="entry name" value="Cystatin_dom"/>
</dbReference>
<evidence type="ECO:0000256" key="2">
    <source>
        <dbReference type="ARBA" id="ARBA00022704"/>
    </source>
</evidence>
<dbReference type="SMART" id="SM00043">
    <property type="entry name" value="CY"/>
    <property type="match status" value="1"/>
</dbReference>
<dbReference type="CDD" id="cd00042">
    <property type="entry name" value="CY"/>
    <property type="match status" value="1"/>
</dbReference>
<feature type="signal peptide" evidence="3">
    <location>
        <begin position="1"/>
        <end position="24"/>
    </location>
</feature>
<dbReference type="OrthoDB" id="1908104at2759"/>
<evidence type="ECO:0000313" key="5">
    <source>
        <dbReference type="EMBL" id="CAH9110921.1"/>
    </source>
</evidence>
<keyword evidence="2 3" id="KW-0789">Thiol protease inhibitor</keyword>
<dbReference type="Proteomes" id="UP001152484">
    <property type="component" value="Unassembled WGS sequence"/>
</dbReference>
<comment type="caution">
    <text evidence="5">The sequence shown here is derived from an EMBL/GenBank/DDBJ whole genome shotgun (WGS) entry which is preliminary data.</text>
</comment>
<accession>A0A9P0ZQ66</accession>
<keyword evidence="3" id="KW-0732">Signal</keyword>
<dbReference type="InterPro" id="IPR027214">
    <property type="entry name" value="Cystatin"/>
</dbReference>
<feature type="domain" description="Cystatin" evidence="4">
    <location>
        <begin position="54"/>
        <end position="144"/>
    </location>
</feature>
<dbReference type="InterPro" id="IPR018073">
    <property type="entry name" value="Prot_inh_cystat_CS"/>
</dbReference>